<dbReference type="AlphaFoldDB" id="A0A6J6D7E5"/>
<name>A0A6J6D7E5_9ZZZZ</name>
<dbReference type="EMBL" id="CAEZTI010000040">
    <property type="protein sequence ID" value="CAB4559767.1"/>
    <property type="molecule type" value="Genomic_DNA"/>
</dbReference>
<organism evidence="1">
    <name type="scientific">freshwater metagenome</name>
    <dbReference type="NCBI Taxonomy" id="449393"/>
    <lineage>
        <taxon>unclassified sequences</taxon>
        <taxon>metagenomes</taxon>
        <taxon>ecological metagenomes</taxon>
    </lineage>
</organism>
<proteinExistence type="predicted"/>
<evidence type="ECO:0000313" key="1">
    <source>
        <dbReference type="EMBL" id="CAB4559767.1"/>
    </source>
</evidence>
<protein>
    <submittedName>
        <fullName evidence="1">Unannotated protein</fullName>
    </submittedName>
</protein>
<sequence length="212" mass="23571">MASNQQRLISDMRGVRYGEVLAVFINGDEIQAEVYGTQMLNDCPAELWDTLDANAIKDEMGAFAVKLNGPRHWMLDGLGSKVAPVEPIVKDFNGLTMRRIALIEFGKGESPATVPYMERNVNRGAVFFWDAGSVVYELVNPEGKAYVMQAYCIGVDPTINQSNLATLGERLSLPEGWTYRSRILDEELVVDTTGHIATVLQDEFENTYTTPD</sequence>
<accession>A0A6J6D7E5</accession>
<reference evidence="1" key="1">
    <citation type="submission" date="2020-05" db="EMBL/GenBank/DDBJ databases">
        <authorList>
            <person name="Chiriac C."/>
            <person name="Salcher M."/>
            <person name="Ghai R."/>
            <person name="Kavagutti S V."/>
        </authorList>
    </citation>
    <scope>NUCLEOTIDE SEQUENCE</scope>
</reference>
<gene>
    <name evidence="1" type="ORF">UFOPK1619_00316</name>
</gene>